<dbReference type="CDD" id="cd00170">
    <property type="entry name" value="SEC14"/>
    <property type="match status" value="1"/>
</dbReference>
<dbReference type="SMART" id="SM00516">
    <property type="entry name" value="SEC14"/>
    <property type="match status" value="1"/>
</dbReference>
<reference evidence="2" key="1">
    <citation type="submission" date="2015-12" db="EMBL/GenBank/DDBJ databases">
        <title>De novo transcriptome assembly of four potential Pierce s Disease insect vectors from Arizona vineyards.</title>
        <authorList>
            <person name="Tassone E.E."/>
        </authorList>
    </citation>
    <scope>NUCLEOTIDE SEQUENCE</scope>
</reference>
<evidence type="ECO:0000313" key="2">
    <source>
        <dbReference type="EMBL" id="JAS13165.1"/>
    </source>
</evidence>
<organism evidence="2">
    <name type="scientific">Clastoptera arizonana</name>
    <name type="common">Arizona spittle bug</name>
    <dbReference type="NCBI Taxonomy" id="38151"/>
    <lineage>
        <taxon>Eukaryota</taxon>
        <taxon>Metazoa</taxon>
        <taxon>Ecdysozoa</taxon>
        <taxon>Arthropoda</taxon>
        <taxon>Hexapoda</taxon>
        <taxon>Insecta</taxon>
        <taxon>Pterygota</taxon>
        <taxon>Neoptera</taxon>
        <taxon>Paraneoptera</taxon>
        <taxon>Hemiptera</taxon>
        <taxon>Auchenorrhyncha</taxon>
        <taxon>Cercopoidea</taxon>
        <taxon>Clastopteridae</taxon>
        <taxon>Clastoptera</taxon>
    </lineage>
</organism>
<dbReference type="PANTHER" id="PTHR10174">
    <property type="entry name" value="ALPHA-TOCOPHEROL TRANSFER PROTEIN-RELATED"/>
    <property type="match status" value="1"/>
</dbReference>
<accession>A0A1B6CIK2</accession>
<evidence type="ECO:0000259" key="1">
    <source>
        <dbReference type="PROSITE" id="PS50191"/>
    </source>
</evidence>
<dbReference type="PROSITE" id="PS50191">
    <property type="entry name" value="CRAL_TRIO"/>
    <property type="match status" value="1"/>
</dbReference>
<dbReference type="InterPro" id="IPR001251">
    <property type="entry name" value="CRAL-TRIO_dom"/>
</dbReference>
<dbReference type="PANTHER" id="PTHR10174:SF222">
    <property type="entry name" value="GH10083P-RELATED"/>
    <property type="match status" value="1"/>
</dbReference>
<dbReference type="InterPro" id="IPR036865">
    <property type="entry name" value="CRAL-TRIO_dom_sf"/>
</dbReference>
<feature type="domain" description="CRAL-TRIO" evidence="1">
    <location>
        <begin position="97"/>
        <end position="255"/>
    </location>
</feature>
<name>A0A1B6CIK2_9HEMI</name>
<sequence>MIEEGLGLRHVRTRLFKELGVTEGSLKDDVAALKDWLRKQPHLPDLPKFDIDNWLENLLLMTKNRVERTKEVADAYISARSLCPDLFTTRDVDNLLMRDSFDYITIGMLPGLTKEGHRVFVMKITDPSIDRYHLETVMKRSLMIMDTFLMSAVDFTGIHVLHDLQNFRLGHLTKFNLTLMKVMATGMKAYPFRIPKVTLVNTPSHIDKVITLFKPFMSAKLMSRVKSYKDSSQLSDRIPTNIIPLDYGGGGPSLKSVNGDFIVISQCI</sequence>
<dbReference type="GO" id="GO:0016020">
    <property type="term" value="C:membrane"/>
    <property type="evidence" value="ECO:0007669"/>
    <property type="project" value="TreeGrafter"/>
</dbReference>
<feature type="non-terminal residue" evidence="2">
    <location>
        <position position="268"/>
    </location>
</feature>
<proteinExistence type="predicted"/>
<dbReference type="Pfam" id="PF00650">
    <property type="entry name" value="CRAL_TRIO"/>
    <property type="match status" value="1"/>
</dbReference>
<dbReference type="AlphaFoldDB" id="A0A1B6CIK2"/>
<dbReference type="GO" id="GO:1902936">
    <property type="term" value="F:phosphatidylinositol bisphosphate binding"/>
    <property type="evidence" value="ECO:0007669"/>
    <property type="project" value="TreeGrafter"/>
</dbReference>
<protein>
    <recommendedName>
        <fullName evidence="1">CRAL-TRIO domain-containing protein</fullName>
    </recommendedName>
</protein>
<dbReference type="SUPFAM" id="SSF46938">
    <property type="entry name" value="CRAL/TRIO N-terminal domain"/>
    <property type="match status" value="1"/>
</dbReference>
<dbReference type="Gene3D" id="3.40.525.10">
    <property type="entry name" value="CRAL-TRIO lipid binding domain"/>
    <property type="match status" value="1"/>
</dbReference>
<dbReference type="InterPro" id="IPR036273">
    <property type="entry name" value="CRAL/TRIO_N_dom_sf"/>
</dbReference>
<gene>
    <name evidence="2" type="ORF">g.44881</name>
</gene>
<dbReference type="EMBL" id="GEDC01024133">
    <property type="protein sequence ID" value="JAS13165.1"/>
    <property type="molecule type" value="Transcribed_RNA"/>
</dbReference>
<dbReference type="SUPFAM" id="SSF52087">
    <property type="entry name" value="CRAL/TRIO domain"/>
    <property type="match status" value="1"/>
</dbReference>